<dbReference type="AlphaFoldDB" id="T1AXZ0"/>
<dbReference type="InterPro" id="IPR016161">
    <property type="entry name" value="Ald_DH/histidinol_DH"/>
</dbReference>
<dbReference type="InterPro" id="IPR015590">
    <property type="entry name" value="Aldehyde_DH_dom"/>
</dbReference>
<dbReference type="Gene3D" id="3.40.605.10">
    <property type="entry name" value="Aldehyde Dehydrogenase, Chain A, domain 1"/>
    <property type="match status" value="1"/>
</dbReference>
<dbReference type="EC" id="1.-.-.-" evidence="2"/>
<dbReference type="Pfam" id="PF00171">
    <property type="entry name" value="Aldedh"/>
    <property type="match status" value="1"/>
</dbReference>
<organism evidence="2">
    <name type="scientific">mine drainage metagenome</name>
    <dbReference type="NCBI Taxonomy" id="410659"/>
    <lineage>
        <taxon>unclassified sequences</taxon>
        <taxon>metagenomes</taxon>
        <taxon>ecological metagenomes</taxon>
    </lineage>
</organism>
<sequence length="111" mass="11867">MAERMWIDGTAEAAESGATFPIVRPVDGATIAEVPLGGRADARRAVDAARRAFDRGPWPRWTPKARGEVFLKAAALLTARLGPLAELESLNQGKTIKQAADADLPFAIDNL</sequence>
<dbReference type="PANTHER" id="PTHR11699">
    <property type="entry name" value="ALDEHYDE DEHYDROGENASE-RELATED"/>
    <property type="match status" value="1"/>
</dbReference>
<gene>
    <name evidence="2" type="ORF">B1B_13018</name>
</gene>
<name>T1AXZ0_9ZZZZ</name>
<comment type="caution">
    <text evidence="2">The sequence shown here is derived from an EMBL/GenBank/DDBJ whole genome shotgun (WGS) entry which is preliminary data.</text>
</comment>
<dbReference type="SUPFAM" id="SSF53720">
    <property type="entry name" value="ALDH-like"/>
    <property type="match status" value="1"/>
</dbReference>
<evidence type="ECO:0000259" key="1">
    <source>
        <dbReference type="Pfam" id="PF00171"/>
    </source>
</evidence>
<proteinExistence type="predicted"/>
<dbReference type="GO" id="GO:0016491">
    <property type="term" value="F:oxidoreductase activity"/>
    <property type="evidence" value="ECO:0007669"/>
    <property type="project" value="UniProtKB-KW"/>
</dbReference>
<evidence type="ECO:0000313" key="2">
    <source>
        <dbReference type="EMBL" id="EQD45544.1"/>
    </source>
</evidence>
<dbReference type="InterPro" id="IPR016162">
    <property type="entry name" value="Ald_DH_N"/>
</dbReference>
<keyword evidence="2" id="KW-0560">Oxidoreductase</keyword>
<feature type="non-terminal residue" evidence="2">
    <location>
        <position position="111"/>
    </location>
</feature>
<dbReference type="EMBL" id="AUZY01008564">
    <property type="protein sequence ID" value="EQD45544.1"/>
    <property type="molecule type" value="Genomic_DNA"/>
</dbReference>
<reference evidence="2" key="1">
    <citation type="submission" date="2013-08" db="EMBL/GenBank/DDBJ databases">
        <authorList>
            <person name="Mendez C."/>
            <person name="Richter M."/>
            <person name="Ferrer M."/>
            <person name="Sanchez J."/>
        </authorList>
    </citation>
    <scope>NUCLEOTIDE SEQUENCE</scope>
</reference>
<protein>
    <submittedName>
        <fullName evidence="2">Aldehyde dehydrogenase domain protein</fullName>
        <ecNumber evidence="2">1.-.-.-</ecNumber>
    </submittedName>
</protein>
<accession>T1AXZ0</accession>
<reference evidence="2" key="2">
    <citation type="journal article" date="2014" name="ISME J.">
        <title>Microbial stratification in low pH oxic and suboxic macroscopic growths along an acid mine drainage.</title>
        <authorList>
            <person name="Mendez-Garcia C."/>
            <person name="Mesa V."/>
            <person name="Sprenger R.R."/>
            <person name="Richter M."/>
            <person name="Diez M.S."/>
            <person name="Solano J."/>
            <person name="Bargiela R."/>
            <person name="Golyshina O.V."/>
            <person name="Manteca A."/>
            <person name="Ramos J.L."/>
            <person name="Gallego J.R."/>
            <person name="Llorente I."/>
            <person name="Martins Dos Santos V.A."/>
            <person name="Jensen O.N."/>
            <person name="Pelaez A.I."/>
            <person name="Sanchez J."/>
            <person name="Ferrer M."/>
        </authorList>
    </citation>
    <scope>NUCLEOTIDE SEQUENCE</scope>
</reference>
<feature type="domain" description="Aldehyde dehydrogenase" evidence="1">
    <location>
        <begin position="15"/>
        <end position="110"/>
    </location>
</feature>